<evidence type="ECO:0000256" key="3">
    <source>
        <dbReference type="ARBA" id="ARBA00023237"/>
    </source>
</evidence>
<comment type="caution">
    <text evidence="6">The sequence shown here is derived from an EMBL/GenBank/DDBJ whole genome shotgun (WGS) entry which is preliminary data.</text>
</comment>
<evidence type="ECO:0000256" key="1">
    <source>
        <dbReference type="ARBA" id="ARBA00004442"/>
    </source>
</evidence>
<protein>
    <recommendedName>
        <fullName evidence="8">TonB-dependent receptor plug domain-containing protein</fullName>
    </recommendedName>
</protein>
<sequence length="843" mass="93797">MMDSFPRMPLVYRRTLSETLPMLLLSASVVTPLSVMAQDQPDDLSSAETLPELLITAPVTNPGGVGETGSGEHVFGQDYIEQFGSSDGSLEGLLKLIPGIQFGEDSESVEGLTDLKPESISISGGRFYENRFVVDGLGNSNRLDPASDSDGAGIDGIGGHEQALFLDADLIGELRVYDSNVPAAYGGFTGGVVDATTRRAGSKAEGKLSVSGTRSQWAEFRTYTRDWDPESGGLPPSPPSEPEYERYRANFHYSSPLTNSVGLMTSVSQAYSETPDVTLGKTRNRVQRNQNVLLKLSSELGSRSVLDISATYAPFENEGYLTDVKSSDYIVEGGGYSLKAGYDYLGEGVEHEIDLGWTQSVNNREAPNGYYSWENTRSRQWGREADVGLSREGGYGDLKMIQESTSLAYRVKTLPIAIGPLEVHHQVGAEVGQSSYRYDRDETLFVYDNAVINSEVQCRGVAEDCVQKEQYFAGRRVYDADDVTVRLKEAALHAESTMGWRRLSGTLGLRYDYNDFLKNHDVAFRSRATLDVFGDASTRVIAGYNRYYGAALLTYKLREARAPFYREYRGTEQNIVADWERESGQGDYRYVFDDVKTPFSDEQTIGVEQTLFGGVMTFKVVKRDNQDEFSRTETETQDDGYRYFIMNNEGRSEYLGISLGWNAVYGNTLLSIHGTWSETETNNADYDDPIDDMSASEFVSYKGERVPYGDLDILRSDFNRPIVVNVGLSHRFSDQLSAFANARYRGDYDQIKRTNREVEGDLIDSGSGEVIRERLTVYEDEDRKATLLFDLGVDYRIPLVRDSVLVAGLEVKNALNDRVHTVSEGESGVEPGRQLWLSLGLNF</sequence>
<dbReference type="RefSeq" id="WP_206557980.1">
    <property type="nucleotide sequence ID" value="NZ_JAFKDB010000019.1"/>
</dbReference>
<feature type="region of interest" description="Disordered" evidence="4">
    <location>
        <begin position="225"/>
        <end position="244"/>
    </location>
</feature>
<name>A0ABS3BGX0_9GAMM</name>
<dbReference type="EMBL" id="JAFKDB010000019">
    <property type="protein sequence ID" value="MBN7771084.1"/>
    <property type="molecule type" value="Genomic_DNA"/>
</dbReference>
<organism evidence="6 7">
    <name type="scientific">Marinobacter daepoensis</name>
    <dbReference type="NCBI Taxonomy" id="262077"/>
    <lineage>
        <taxon>Bacteria</taxon>
        <taxon>Pseudomonadati</taxon>
        <taxon>Pseudomonadota</taxon>
        <taxon>Gammaproteobacteria</taxon>
        <taxon>Pseudomonadales</taxon>
        <taxon>Marinobacteraceae</taxon>
        <taxon>Marinobacter</taxon>
    </lineage>
</organism>
<dbReference type="Proteomes" id="UP000664344">
    <property type="component" value="Unassembled WGS sequence"/>
</dbReference>
<evidence type="ECO:0000256" key="4">
    <source>
        <dbReference type="SAM" id="MobiDB-lite"/>
    </source>
</evidence>
<evidence type="ECO:0000256" key="5">
    <source>
        <dbReference type="SAM" id="SignalP"/>
    </source>
</evidence>
<gene>
    <name evidence="6" type="ORF">JYP53_14365</name>
</gene>
<keyword evidence="7" id="KW-1185">Reference proteome</keyword>
<dbReference type="Gene3D" id="2.40.170.20">
    <property type="entry name" value="TonB-dependent receptor, beta-barrel domain"/>
    <property type="match status" value="1"/>
</dbReference>
<keyword evidence="3" id="KW-0998">Cell outer membrane</keyword>
<evidence type="ECO:0000313" key="6">
    <source>
        <dbReference type="EMBL" id="MBN7771084.1"/>
    </source>
</evidence>
<accession>A0ABS3BGX0</accession>
<comment type="subcellular location">
    <subcellularLocation>
        <location evidence="1">Cell outer membrane</location>
    </subcellularLocation>
</comment>
<evidence type="ECO:0008006" key="8">
    <source>
        <dbReference type="Google" id="ProtNLM"/>
    </source>
</evidence>
<feature type="signal peptide" evidence="5">
    <location>
        <begin position="1"/>
        <end position="37"/>
    </location>
</feature>
<keyword evidence="5" id="KW-0732">Signal</keyword>
<feature type="chain" id="PRO_5045952794" description="TonB-dependent receptor plug domain-containing protein" evidence="5">
    <location>
        <begin position="38"/>
        <end position="843"/>
    </location>
</feature>
<proteinExistence type="predicted"/>
<reference evidence="6 7" key="1">
    <citation type="submission" date="2021-02" db="EMBL/GenBank/DDBJ databases">
        <title>PHA producing bacteria isolated from coastal sediment in Guangdong, Shenzhen.</title>
        <authorList>
            <person name="Zheng W."/>
            <person name="Yu S."/>
            <person name="Huang Y."/>
        </authorList>
    </citation>
    <scope>NUCLEOTIDE SEQUENCE [LARGE SCALE GENOMIC DNA]</scope>
    <source>
        <strain evidence="6 7">TN21-5</strain>
    </source>
</reference>
<dbReference type="InterPro" id="IPR036942">
    <property type="entry name" value="Beta-barrel_TonB_sf"/>
</dbReference>
<evidence type="ECO:0000313" key="7">
    <source>
        <dbReference type="Proteomes" id="UP000664344"/>
    </source>
</evidence>
<evidence type="ECO:0000256" key="2">
    <source>
        <dbReference type="ARBA" id="ARBA00023136"/>
    </source>
</evidence>
<dbReference type="SUPFAM" id="SSF56935">
    <property type="entry name" value="Porins"/>
    <property type="match status" value="1"/>
</dbReference>
<keyword evidence="2" id="KW-0472">Membrane</keyword>